<evidence type="ECO:0000256" key="2">
    <source>
        <dbReference type="ARBA" id="ARBA00022475"/>
    </source>
</evidence>
<dbReference type="AlphaFoldDB" id="A0A382URX0"/>
<evidence type="ECO:0000256" key="5">
    <source>
        <dbReference type="ARBA" id="ARBA00023136"/>
    </source>
</evidence>
<evidence type="ECO:0000256" key="4">
    <source>
        <dbReference type="ARBA" id="ARBA00022989"/>
    </source>
</evidence>
<evidence type="ECO:0008006" key="8">
    <source>
        <dbReference type="Google" id="ProtNLM"/>
    </source>
</evidence>
<evidence type="ECO:0000313" key="7">
    <source>
        <dbReference type="EMBL" id="SVD37009.1"/>
    </source>
</evidence>
<name>A0A382URX0_9ZZZZ</name>
<feature type="transmembrane region" description="Helical" evidence="6">
    <location>
        <begin position="197"/>
        <end position="220"/>
    </location>
</feature>
<evidence type="ECO:0000256" key="3">
    <source>
        <dbReference type="ARBA" id="ARBA00022692"/>
    </source>
</evidence>
<feature type="transmembrane region" description="Helical" evidence="6">
    <location>
        <begin position="226"/>
        <end position="246"/>
    </location>
</feature>
<dbReference type="PANTHER" id="PTHR30250">
    <property type="entry name" value="PST FAMILY PREDICTED COLANIC ACID TRANSPORTER"/>
    <property type="match status" value="1"/>
</dbReference>
<feature type="transmembrane region" description="Helical" evidence="6">
    <location>
        <begin position="160"/>
        <end position="185"/>
    </location>
</feature>
<protein>
    <recommendedName>
        <fullName evidence="8">Polysaccharide biosynthesis protein C-terminal domain-containing protein</fullName>
    </recommendedName>
</protein>
<dbReference type="PANTHER" id="PTHR30250:SF31">
    <property type="entry name" value="INNER MEMBRANE PROTEIN YGHQ"/>
    <property type="match status" value="1"/>
</dbReference>
<feature type="non-terminal residue" evidence="7">
    <location>
        <position position="283"/>
    </location>
</feature>
<feature type="transmembrane region" description="Helical" evidence="6">
    <location>
        <begin position="80"/>
        <end position="103"/>
    </location>
</feature>
<dbReference type="GO" id="GO:0005886">
    <property type="term" value="C:plasma membrane"/>
    <property type="evidence" value="ECO:0007669"/>
    <property type="project" value="UniProtKB-SubCell"/>
</dbReference>
<feature type="transmembrane region" description="Helical" evidence="6">
    <location>
        <begin position="40"/>
        <end position="59"/>
    </location>
</feature>
<proteinExistence type="predicted"/>
<evidence type="ECO:0000256" key="1">
    <source>
        <dbReference type="ARBA" id="ARBA00004651"/>
    </source>
</evidence>
<organism evidence="7">
    <name type="scientific">marine metagenome</name>
    <dbReference type="NCBI Taxonomy" id="408172"/>
    <lineage>
        <taxon>unclassified sequences</taxon>
        <taxon>metagenomes</taxon>
        <taxon>ecological metagenomes</taxon>
    </lineage>
</organism>
<comment type="subcellular location">
    <subcellularLocation>
        <location evidence="1">Cell membrane</location>
        <topology evidence="1">Multi-pass membrane protein</topology>
    </subcellularLocation>
</comment>
<sequence>MSFLRGFSVNASAGVLTFALAFANQAYIARSLGTEGLGQFAIAVTSVTVAGIVFGEWLARGNSFHSGRESGPAGSVWRNTVIYSLAMSLVFLGAALALASVAADLLKPVQALLLAGMAAAVVAQKGFAGILQGRDRLTAYAVIPLLFIASYLGFNVIGLGLLQAGVTGVLTAWLCGACLAALLAAALSRARGPADRWLLQATATVGSRGALSTTLIFLLFRSDIYLVEYYLGTEILGVYVIAVVIAEMMQRGPNIAGAVLLPKVLRVVDDDHVMSLAVSRGVL</sequence>
<dbReference type="EMBL" id="UINC01146340">
    <property type="protein sequence ID" value="SVD37009.1"/>
    <property type="molecule type" value="Genomic_DNA"/>
</dbReference>
<keyword evidence="3 6" id="KW-0812">Transmembrane</keyword>
<gene>
    <name evidence="7" type="ORF">METZ01_LOCUS389863</name>
</gene>
<feature type="transmembrane region" description="Helical" evidence="6">
    <location>
        <begin position="7"/>
        <end position="28"/>
    </location>
</feature>
<reference evidence="7" key="1">
    <citation type="submission" date="2018-05" db="EMBL/GenBank/DDBJ databases">
        <authorList>
            <person name="Lanie J.A."/>
            <person name="Ng W.-L."/>
            <person name="Kazmierczak K.M."/>
            <person name="Andrzejewski T.M."/>
            <person name="Davidsen T.M."/>
            <person name="Wayne K.J."/>
            <person name="Tettelin H."/>
            <person name="Glass J.I."/>
            <person name="Rusch D."/>
            <person name="Podicherti R."/>
            <person name="Tsui H.-C.T."/>
            <person name="Winkler M.E."/>
        </authorList>
    </citation>
    <scope>NUCLEOTIDE SEQUENCE</scope>
</reference>
<feature type="transmembrane region" description="Helical" evidence="6">
    <location>
        <begin position="137"/>
        <end position="154"/>
    </location>
</feature>
<keyword evidence="2" id="KW-1003">Cell membrane</keyword>
<keyword evidence="4 6" id="KW-1133">Transmembrane helix</keyword>
<accession>A0A382URX0</accession>
<dbReference type="InterPro" id="IPR050833">
    <property type="entry name" value="Poly_Biosynth_Transport"/>
</dbReference>
<keyword evidence="5 6" id="KW-0472">Membrane</keyword>
<feature type="transmembrane region" description="Helical" evidence="6">
    <location>
        <begin position="109"/>
        <end position="130"/>
    </location>
</feature>
<evidence type="ECO:0000256" key="6">
    <source>
        <dbReference type="SAM" id="Phobius"/>
    </source>
</evidence>